<accession>A0A644TGK4</accession>
<dbReference type="GO" id="GO:0008837">
    <property type="term" value="F:diaminopimelate epimerase activity"/>
    <property type="evidence" value="ECO:0007669"/>
    <property type="project" value="UniProtKB-EC"/>
</dbReference>
<dbReference type="GO" id="GO:0005829">
    <property type="term" value="C:cytosol"/>
    <property type="evidence" value="ECO:0007669"/>
    <property type="project" value="TreeGrafter"/>
</dbReference>
<comment type="caution">
    <text evidence="3">The sequence shown here is derived from an EMBL/GenBank/DDBJ whole genome shotgun (WGS) entry which is preliminary data.</text>
</comment>
<reference evidence="3" key="1">
    <citation type="submission" date="2019-08" db="EMBL/GenBank/DDBJ databases">
        <authorList>
            <person name="Kucharzyk K."/>
            <person name="Murdoch R.W."/>
            <person name="Higgins S."/>
            <person name="Loffler F."/>
        </authorList>
    </citation>
    <scope>NUCLEOTIDE SEQUENCE</scope>
</reference>
<evidence type="ECO:0000313" key="3">
    <source>
        <dbReference type="EMBL" id="MPL65990.1"/>
    </source>
</evidence>
<dbReference type="PANTHER" id="PTHR31689:SF0">
    <property type="entry name" value="DIAMINOPIMELATE EPIMERASE"/>
    <property type="match status" value="1"/>
</dbReference>
<keyword evidence="2 3" id="KW-0413">Isomerase</keyword>
<dbReference type="NCBIfam" id="TIGR00652">
    <property type="entry name" value="DapF"/>
    <property type="match status" value="1"/>
</dbReference>
<protein>
    <submittedName>
        <fullName evidence="3">Diaminopimelate epimerase</fullName>
        <ecNumber evidence="3">5.1.1.7</ecNumber>
    </submittedName>
</protein>
<dbReference type="InterPro" id="IPR001653">
    <property type="entry name" value="DAP_epimerase_DapF"/>
</dbReference>
<comment type="similarity">
    <text evidence="1">Belongs to the diaminopimelate epimerase family.</text>
</comment>
<dbReference type="EC" id="5.1.1.7" evidence="3"/>
<evidence type="ECO:0000256" key="2">
    <source>
        <dbReference type="ARBA" id="ARBA00023235"/>
    </source>
</evidence>
<dbReference type="HAMAP" id="MF_00197">
    <property type="entry name" value="DAP_epimerase"/>
    <property type="match status" value="1"/>
</dbReference>
<dbReference type="PANTHER" id="PTHR31689">
    <property type="entry name" value="DIAMINOPIMELATE EPIMERASE, CHLOROPLASTIC"/>
    <property type="match status" value="1"/>
</dbReference>
<gene>
    <name evidence="3" type="primary">dapF_6</name>
    <name evidence="3" type="ORF">SDC9_11657</name>
</gene>
<sequence length="302" mass="32332">MSIQFRKYQALGNDYIVIDPREFPFIPEAKAIRAICDRNYGAGSDGILLGPLSGFSDLGGLPAGHIAQGASPWVRIFNPDGSEAEKSGNGLRIFCLYLAEEGYVEDRPFYVETKGGRVSAQVESINPPSIRIDMGKPSFSARQAGLATDAKELLLAKLELAGESFEASFVSMGNPHCVIFVEEPTAELAKRYGPLVERHPLFPKATNVQFAKVLDRHSMRIEIWERGAGYTLASGSSSCAAASVAKKLGLVEGPVTMNMPGGRLELDVSTDSVTMKGPALRVFDGCFSGALLATLGSLGALR</sequence>
<dbReference type="GO" id="GO:0009089">
    <property type="term" value="P:lysine biosynthetic process via diaminopimelate"/>
    <property type="evidence" value="ECO:0007669"/>
    <property type="project" value="InterPro"/>
</dbReference>
<evidence type="ECO:0000256" key="1">
    <source>
        <dbReference type="ARBA" id="ARBA00010219"/>
    </source>
</evidence>
<dbReference type="AlphaFoldDB" id="A0A644TGK4"/>
<dbReference type="Pfam" id="PF01678">
    <property type="entry name" value="DAP_epimerase"/>
    <property type="match status" value="2"/>
</dbReference>
<proteinExistence type="inferred from homology"/>
<dbReference type="EMBL" id="VSSQ01000030">
    <property type="protein sequence ID" value="MPL65990.1"/>
    <property type="molecule type" value="Genomic_DNA"/>
</dbReference>
<dbReference type="Gene3D" id="3.10.310.10">
    <property type="entry name" value="Diaminopimelate Epimerase, Chain A, domain 1"/>
    <property type="match status" value="2"/>
</dbReference>
<organism evidence="3">
    <name type="scientific">bioreactor metagenome</name>
    <dbReference type="NCBI Taxonomy" id="1076179"/>
    <lineage>
        <taxon>unclassified sequences</taxon>
        <taxon>metagenomes</taxon>
        <taxon>ecological metagenomes</taxon>
    </lineage>
</organism>
<name>A0A644TGK4_9ZZZZ</name>
<dbReference type="SUPFAM" id="SSF54506">
    <property type="entry name" value="Diaminopimelate epimerase-like"/>
    <property type="match status" value="2"/>
</dbReference>